<accession>D7L8A4</accession>
<dbReference type="Gramene" id="scaffold_301089.1">
    <property type="protein sequence ID" value="scaffold_301089.1"/>
    <property type="gene ID" value="scaffold_301089.1"/>
</dbReference>
<evidence type="ECO:0000259" key="8">
    <source>
        <dbReference type="PROSITE" id="PS50177"/>
    </source>
</evidence>
<dbReference type="Gene3D" id="3.80.10.10">
    <property type="entry name" value="Ribonuclease Inhibitor"/>
    <property type="match status" value="1"/>
</dbReference>
<dbReference type="GO" id="GO:0004663">
    <property type="term" value="F:Rab geranylgeranyltransferase activity"/>
    <property type="evidence" value="ECO:0007669"/>
    <property type="project" value="UniProtKB-EC"/>
</dbReference>
<dbReference type="InterPro" id="IPR018222">
    <property type="entry name" value="Nuclear_transport_factor_2_euk"/>
</dbReference>
<dbReference type="SUPFAM" id="SSF54427">
    <property type="entry name" value="NTF2-like"/>
    <property type="match status" value="1"/>
</dbReference>
<dbReference type="HOGENOM" id="CLU_265856_0_0_1"/>
<dbReference type="PROSITE" id="PS51147">
    <property type="entry name" value="PFTA"/>
    <property type="match status" value="4"/>
</dbReference>
<dbReference type="Pfam" id="PF25210">
    <property type="entry name" value="Kelch_FKB95"/>
    <property type="match status" value="1"/>
</dbReference>
<dbReference type="eggNOG" id="KOG1072">
    <property type="taxonomic scope" value="Eukaryota"/>
</dbReference>
<dbReference type="InterPro" id="IPR002088">
    <property type="entry name" value="Prenyl_trans_a"/>
</dbReference>
<name>D7L8A4_ARALL</name>
<dbReference type="PROSITE" id="PS50177">
    <property type="entry name" value="NTF2_DOMAIN"/>
    <property type="match status" value="1"/>
</dbReference>
<dbReference type="SUPFAM" id="SSF117281">
    <property type="entry name" value="Kelch motif"/>
    <property type="match status" value="1"/>
</dbReference>
<dbReference type="GO" id="GO:0005968">
    <property type="term" value="C:Rab-protein geranylgeranyltransferase complex"/>
    <property type="evidence" value="ECO:0007669"/>
    <property type="project" value="TreeGrafter"/>
</dbReference>
<dbReference type="STRING" id="81972.D7L8A4"/>
<evidence type="ECO:0000256" key="7">
    <source>
        <dbReference type="SAM" id="SignalP"/>
    </source>
</evidence>
<dbReference type="InterPro" id="IPR015915">
    <property type="entry name" value="Kelch-typ_b-propeller"/>
</dbReference>
<dbReference type="InterPro" id="IPR057499">
    <property type="entry name" value="Kelch_FKB95"/>
</dbReference>
<feature type="signal peptide" evidence="7">
    <location>
        <begin position="1"/>
        <end position="25"/>
    </location>
</feature>
<reference evidence="10" key="1">
    <citation type="journal article" date="2011" name="Nat. Genet.">
        <title>The Arabidopsis lyrata genome sequence and the basis of rapid genome size change.</title>
        <authorList>
            <person name="Hu T.T."/>
            <person name="Pattyn P."/>
            <person name="Bakker E.G."/>
            <person name="Cao J."/>
            <person name="Cheng J.-F."/>
            <person name="Clark R.M."/>
            <person name="Fahlgren N."/>
            <person name="Fawcett J.A."/>
            <person name="Grimwood J."/>
            <person name="Gundlach H."/>
            <person name="Haberer G."/>
            <person name="Hollister J.D."/>
            <person name="Ossowski S."/>
            <person name="Ottilar R.P."/>
            <person name="Salamov A.A."/>
            <person name="Schneeberger K."/>
            <person name="Spannagl M."/>
            <person name="Wang X."/>
            <person name="Yang L."/>
            <person name="Nasrallah M.E."/>
            <person name="Bergelson J."/>
            <person name="Carrington J.C."/>
            <person name="Gaut B.S."/>
            <person name="Schmutz J."/>
            <person name="Mayer K.F.X."/>
            <person name="Van de Peer Y."/>
            <person name="Grigoriev I.V."/>
            <person name="Nordborg M."/>
            <person name="Weigel D."/>
            <person name="Guo Y.-L."/>
        </authorList>
    </citation>
    <scope>NUCLEOTIDE SEQUENCE [LARGE SCALE GENOMIC DNA]</scope>
    <source>
        <strain evidence="10">cv. MN47</strain>
    </source>
</reference>
<evidence type="ECO:0000313" key="9">
    <source>
        <dbReference type="EMBL" id="EFH58886.1"/>
    </source>
</evidence>
<dbReference type="eggNOG" id="KOG0116">
    <property type="taxonomic scope" value="Eukaryota"/>
</dbReference>
<dbReference type="Gene3D" id="2.120.10.80">
    <property type="entry name" value="Kelch-type beta propeller"/>
    <property type="match status" value="1"/>
</dbReference>
<feature type="domain" description="NTF2" evidence="8">
    <location>
        <begin position="53"/>
        <end position="172"/>
    </location>
</feature>
<keyword evidence="10" id="KW-1185">Reference proteome</keyword>
<dbReference type="Gene3D" id="1.25.40.120">
    <property type="entry name" value="Protein prenylyltransferase"/>
    <property type="match status" value="1"/>
</dbReference>
<dbReference type="Proteomes" id="UP000008694">
    <property type="component" value="Unassembled WGS sequence"/>
</dbReference>
<keyword evidence="7" id="KW-0732">Signal</keyword>
<keyword evidence="5" id="KW-0677">Repeat</keyword>
<protein>
    <recommendedName>
        <fullName evidence="2">protein geranylgeranyltransferase type II</fullName>
        <ecNumber evidence="2">2.5.1.60</ecNumber>
    </recommendedName>
</protein>
<dbReference type="PANTHER" id="PTHR11129:SF2">
    <property type="entry name" value="GERANYLGERANYL TRANSFERASE TYPE-2 SUBUNIT ALPHA"/>
    <property type="match status" value="1"/>
</dbReference>
<dbReference type="InterPro" id="IPR002075">
    <property type="entry name" value="NTF2_dom"/>
</dbReference>
<gene>
    <name evidence="9" type="ORF">ARALYDRAFT_897119</name>
</gene>
<evidence type="ECO:0000313" key="10">
    <source>
        <dbReference type="Proteomes" id="UP000008694"/>
    </source>
</evidence>
<dbReference type="EMBL" id="GL348715">
    <property type="protein sequence ID" value="EFH58886.1"/>
    <property type="molecule type" value="Genomic_DNA"/>
</dbReference>
<dbReference type="EC" id="2.5.1.60" evidence="2"/>
<dbReference type="AlphaFoldDB" id="D7L8A4"/>
<evidence type="ECO:0000256" key="5">
    <source>
        <dbReference type="ARBA" id="ARBA00022737"/>
    </source>
</evidence>
<evidence type="ECO:0000256" key="4">
    <source>
        <dbReference type="ARBA" id="ARBA00022679"/>
    </source>
</evidence>
<dbReference type="CDD" id="cd00780">
    <property type="entry name" value="NTF2"/>
    <property type="match status" value="1"/>
</dbReference>
<sequence length="1250" mass="142900">MPNQENSSLLLSLTLFVSFSASSFSLINPRNRIEVGVADLGDTHIPASLRFQVGDGFAERYYKTLQYYPGLLYRYYNDVSKITRPGLDGTMRSSTLQDMIKDLDMLSSGGFDSVEDLEVTSFMSQESHSGGILVTADGFFTSHERPARKFTQNFFLAPQENDYFALTDMFKFVDIPEANDIKDLSVIPAVPKSTTTNTEKDEVIDRLVALKVETRLIEAVQAVKTSFDQIPPDNTSDIFFRIPKRYYPIVACVSKAFKNLVKSPELQQQRRQLDKDSVYFCFNNGSPNPAESMTWFSLRKSNDNPNDDVFSEALVVPNDHECTRTLRNIFSCGSEIILVGRTFKLTIGPECQVWIFDSICGRLREAPSLPLALHYWNSGLVRDDLYVFGTPLKADTLRERFQVYGIRFNLLSQTWSDPFPTKMQFSASTQSVDKNIYLLTREGLYQVYNISNDVFTSYREPYKSHTAWTTWTMSSVCVFENVFYSYDAVYGLHWYDTKLNQWKAVTGSTMGRIGHGLLGKTWSIALKEYYGKLVLLWTVRPEEIAEDARMTVYYTMIALRRTETEIYGEVDEIRTLGTLPRQEECTVVRRPRNAASKPEASAAKAFKLRSIQSQFMSNHHRKIYTQEAIQLSAKLLAINPEAYTAWNYRKLAVEDNLSRIDDSDPSLVNSILNEELEVVAIALRRNIKSYGAWYHRKWILNKYQKLDLRNFHAWNYRRFVVELTKTSPQDELQYTTDLINDVSFSNYSAWHNRSALLSSLVAKKADGFMPKETIRRELDYVHNAIFTDEDDQSAWFYYLWLLDQTVKMETPLRTSSWPSDGSIIILSGPGCFNGSSSSKFTTFCSESASFPLILYFDQAVSGVSSSTVTIDSELQGNQDLVWEPVSDKNSQLSCVWVARLKFDSTEPCFRKENKVKVSLGKSQGIVSSRGCNLSAPFEFVFTVHIHDTVGEPQEGIVSWTDGFDNWDAQSKDLNSLITSYQLNADTGFEWRKQAIKTEIECFRDLHDSKFGKLILARLLMAEETMISDDAVKGVHYVEILQLYNDLMVLNSSHYQYYKDEHSVALLHKVTSSTESLSRHLFLYRNMNNIVCLRLSNLTLSRIATVEKFLFVQMLDLSYNDLHSAEGLEAMQLLCCLNLCHNRIRSFSALDSLRHLKQLRVLDVSHNDMGGKHPVDTTGYLCSRPLSNSAEIGRQVPCKYWDAYLVLRDLKKLKQLDIIRGNDLIAGEEFSSFVRQVLPKLVWLDGHKLAS</sequence>
<keyword evidence="4" id="KW-0808">Transferase</keyword>
<comment type="catalytic activity">
    <reaction evidence="6">
        <text>geranylgeranyl diphosphate + L-cysteinyl-[protein] = S-geranylgeranyl-L-cysteinyl-[protein] + diphosphate</text>
        <dbReference type="Rhea" id="RHEA:21240"/>
        <dbReference type="Rhea" id="RHEA-COMP:10131"/>
        <dbReference type="Rhea" id="RHEA-COMP:11537"/>
        <dbReference type="ChEBI" id="CHEBI:29950"/>
        <dbReference type="ChEBI" id="CHEBI:33019"/>
        <dbReference type="ChEBI" id="CHEBI:57533"/>
        <dbReference type="ChEBI" id="CHEBI:86021"/>
        <dbReference type="EC" id="2.5.1.60"/>
    </reaction>
</comment>
<dbReference type="InterPro" id="IPR032675">
    <property type="entry name" value="LRR_dom_sf"/>
</dbReference>
<dbReference type="PROSITE" id="PS51450">
    <property type="entry name" value="LRR"/>
    <property type="match status" value="1"/>
</dbReference>
<evidence type="ECO:0000256" key="3">
    <source>
        <dbReference type="ARBA" id="ARBA00022602"/>
    </source>
</evidence>
<proteinExistence type="inferred from homology"/>
<dbReference type="InterPro" id="IPR001611">
    <property type="entry name" value="Leu-rich_rpt"/>
</dbReference>
<dbReference type="eggNOG" id="KOG0529">
    <property type="taxonomic scope" value="Eukaryota"/>
</dbReference>
<organism evidence="10">
    <name type="scientific">Arabidopsis lyrata subsp. lyrata</name>
    <name type="common">Lyre-leaved rock-cress</name>
    <dbReference type="NCBI Taxonomy" id="81972"/>
    <lineage>
        <taxon>Eukaryota</taxon>
        <taxon>Viridiplantae</taxon>
        <taxon>Streptophyta</taxon>
        <taxon>Embryophyta</taxon>
        <taxon>Tracheophyta</taxon>
        <taxon>Spermatophyta</taxon>
        <taxon>Magnoliopsida</taxon>
        <taxon>eudicotyledons</taxon>
        <taxon>Gunneridae</taxon>
        <taxon>Pentapetalae</taxon>
        <taxon>rosids</taxon>
        <taxon>malvids</taxon>
        <taxon>Brassicales</taxon>
        <taxon>Brassicaceae</taxon>
        <taxon>Camelineae</taxon>
        <taxon>Arabidopsis</taxon>
    </lineage>
</organism>
<feature type="chain" id="PRO_5003102031" description="protein geranylgeranyltransferase type II" evidence="7">
    <location>
        <begin position="26"/>
        <end position="1250"/>
    </location>
</feature>
<comment type="similarity">
    <text evidence="1">Belongs to the protein prenyltransferase subunit alpha family.</text>
</comment>
<dbReference type="Gene3D" id="3.10.450.50">
    <property type="match status" value="1"/>
</dbReference>
<dbReference type="Pfam" id="PF02136">
    <property type="entry name" value="NTF2"/>
    <property type="match status" value="1"/>
</dbReference>
<dbReference type="SUPFAM" id="SSF52058">
    <property type="entry name" value="L domain-like"/>
    <property type="match status" value="1"/>
</dbReference>
<dbReference type="Pfam" id="PF01239">
    <property type="entry name" value="PPTA"/>
    <property type="match status" value="5"/>
</dbReference>
<evidence type="ECO:0000256" key="1">
    <source>
        <dbReference type="ARBA" id="ARBA00006734"/>
    </source>
</evidence>
<dbReference type="SUPFAM" id="SSF48439">
    <property type="entry name" value="Protein prenylyltransferase"/>
    <property type="match status" value="1"/>
</dbReference>
<evidence type="ECO:0000256" key="2">
    <source>
        <dbReference type="ARBA" id="ARBA00012656"/>
    </source>
</evidence>
<dbReference type="InterPro" id="IPR032710">
    <property type="entry name" value="NTF2-like_dom_sf"/>
</dbReference>
<evidence type="ECO:0000256" key="6">
    <source>
        <dbReference type="ARBA" id="ARBA00047658"/>
    </source>
</evidence>
<dbReference type="PANTHER" id="PTHR11129">
    <property type="entry name" value="PROTEIN FARNESYLTRANSFERASE ALPHA SUBUNIT/RAB GERANYLGERANYL TRANSFERASE ALPHA SUBUNIT"/>
    <property type="match status" value="1"/>
</dbReference>
<keyword evidence="3" id="KW-0637">Prenyltransferase</keyword>